<gene>
    <name evidence="14" type="ORF">SSP0437_LOCUS8202</name>
</gene>
<dbReference type="Pfam" id="PF00957">
    <property type="entry name" value="Synaptobrevin"/>
    <property type="match status" value="1"/>
</dbReference>
<dbReference type="PRINTS" id="PR00219">
    <property type="entry name" value="SYNAPTOBREVN"/>
</dbReference>
<dbReference type="InterPro" id="IPR051097">
    <property type="entry name" value="Synaptobrevin-like_transport"/>
</dbReference>
<evidence type="ECO:0000256" key="1">
    <source>
        <dbReference type="ARBA" id="ARBA00004156"/>
    </source>
</evidence>
<evidence type="ECO:0000256" key="4">
    <source>
        <dbReference type="ARBA" id="ARBA00022692"/>
    </source>
</evidence>
<dbReference type="PANTHER" id="PTHR21136">
    <property type="entry name" value="SNARE PROTEINS"/>
    <property type="match status" value="1"/>
</dbReference>
<keyword evidence="10" id="KW-0175">Coiled coil</keyword>
<dbReference type="GO" id="GO:0016192">
    <property type="term" value="P:vesicle-mediated transport"/>
    <property type="evidence" value="ECO:0007669"/>
    <property type="project" value="InterPro"/>
</dbReference>
<name>A0A7S1YG29_9EUKA</name>
<evidence type="ECO:0000256" key="10">
    <source>
        <dbReference type="PROSITE-ProRule" id="PRU00290"/>
    </source>
</evidence>
<feature type="domain" description="V-SNARE coiled-coil homology" evidence="13">
    <location>
        <begin position="129"/>
        <end position="189"/>
    </location>
</feature>
<dbReference type="SUPFAM" id="SSF64356">
    <property type="entry name" value="SNARE-like"/>
    <property type="match status" value="1"/>
</dbReference>
<dbReference type="FunFam" id="3.30.450.50:FF:000015">
    <property type="entry name" value="Synaptobrevin 2 isoform 1"/>
    <property type="match status" value="1"/>
</dbReference>
<proteinExistence type="inferred from homology"/>
<dbReference type="GO" id="GO:0030659">
    <property type="term" value="C:cytoplasmic vesicle membrane"/>
    <property type="evidence" value="ECO:0007669"/>
    <property type="project" value="UniProtKB-SubCell"/>
</dbReference>
<keyword evidence="6 11" id="KW-1133">Transmembrane helix</keyword>
<dbReference type="CDD" id="cd14824">
    <property type="entry name" value="Longin"/>
    <property type="match status" value="1"/>
</dbReference>
<evidence type="ECO:0000256" key="11">
    <source>
        <dbReference type="SAM" id="Phobius"/>
    </source>
</evidence>
<evidence type="ECO:0000256" key="6">
    <source>
        <dbReference type="ARBA" id="ARBA00022989"/>
    </source>
</evidence>
<keyword evidence="4 11" id="KW-0812">Transmembrane</keyword>
<dbReference type="PROSITE" id="PS50859">
    <property type="entry name" value="LONGIN"/>
    <property type="match status" value="1"/>
</dbReference>
<keyword evidence="5" id="KW-0653">Protein transport</keyword>
<dbReference type="Gene3D" id="1.20.5.110">
    <property type="match status" value="1"/>
</dbReference>
<evidence type="ECO:0000256" key="5">
    <source>
        <dbReference type="ARBA" id="ARBA00022927"/>
    </source>
</evidence>
<evidence type="ECO:0000259" key="13">
    <source>
        <dbReference type="PROSITE" id="PS50892"/>
    </source>
</evidence>
<evidence type="ECO:0000256" key="2">
    <source>
        <dbReference type="ARBA" id="ARBA00008025"/>
    </source>
</evidence>
<dbReference type="InterPro" id="IPR011012">
    <property type="entry name" value="Longin-like_dom_sf"/>
</dbReference>
<evidence type="ECO:0000256" key="8">
    <source>
        <dbReference type="ARBA" id="ARBA00023329"/>
    </source>
</evidence>
<protein>
    <recommendedName>
        <fullName evidence="15">V-SNARE coiled-coil homology domain-containing protein</fullName>
    </recommendedName>
</protein>
<dbReference type="GO" id="GO:0015031">
    <property type="term" value="P:protein transport"/>
    <property type="evidence" value="ECO:0007669"/>
    <property type="project" value="UniProtKB-KW"/>
</dbReference>
<dbReference type="PROSITE" id="PS50892">
    <property type="entry name" value="V_SNARE"/>
    <property type="match status" value="1"/>
</dbReference>
<dbReference type="AlphaFoldDB" id="A0A7S1YG29"/>
<dbReference type="FunFam" id="1.20.5.110:FF:000004">
    <property type="entry name" value="Vesicle-associated membrane protein 7"/>
    <property type="match status" value="1"/>
</dbReference>
<keyword evidence="8" id="KW-0968">Cytoplasmic vesicle</keyword>
<reference evidence="14" key="1">
    <citation type="submission" date="2021-01" db="EMBL/GenBank/DDBJ databases">
        <authorList>
            <person name="Corre E."/>
            <person name="Pelletier E."/>
            <person name="Niang G."/>
            <person name="Scheremetjew M."/>
            <person name="Finn R."/>
            <person name="Kale V."/>
            <person name="Holt S."/>
            <person name="Cochrane G."/>
            <person name="Meng A."/>
            <person name="Brown T."/>
            <person name="Cohen L."/>
        </authorList>
    </citation>
    <scope>NUCLEOTIDE SEQUENCE</scope>
    <source>
        <strain evidence="14">ATCC 50979</strain>
    </source>
</reference>
<dbReference type="SUPFAM" id="SSF58038">
    <property type="entry name" value="SNARE fusion complex"/>
    <property type="match status" value="1"/>
</dbReference>
<dbReference type="InterPro" id="IPR001388">
    <property type="entry name" value="Synaptobrevin-like"/>
</dbReference>
<dbReference type="PANTHER" id="PTHR21136:SF168">
    <property type="entry name" value="VESICLE-ASSOCIATED MEMBRANE PROTEIN 9"/>
    <property type="match status" value="1"/>
</dbReference>
<dbReference type="Pfam" id="PF13774">
    <property type="entry name" value="Longin"/>
    <property type="match status" value="1"/>
</dbReference>
<accession>A0A7S1YG29</accession>
<dbReference type="InterPro" id="IPR042855">
    <property type="entry name" value="V_SNARE_CC"/>
</dbReference>
<evidence type="ECO:0000313" key="14">
    <source>
        <dbReference type="EMBL" id="CAD9300832.1"/>
    </source>
</evidence>
<evidence type="ECO:0000259" key="12">
    <source>
        <dbReference type="PROSITE" id="PS50859"/>
    </source>
</evidence>
<comment type="similarity">
    <text evidence="2">Belongs to the synaptobrevin family.</text>
</comment>
<comment type="subcellular location">
    <subcellularLocation>
        <location evidence="1">Cytoplasmic vesicle membrane</location>
    </subcellularLocation>
    <subcellularLocation>
        <location evidence="9">Endomembrane system</location>
        <topology evidence="9">Single-pass type IV membrane protein</topology>
    </subcellularLocation>
</comment>
<dbReference type="GO" id="GO:0005768">
    <property type="term" value="C:endosome"/>
    <property type="evidence" value="ECO:0007669"/>
    <property type="project" value="UniProtKB-ARBA"/>
</dbReference>
<evidence type="ECO:0008006" key="15">
    <source>
        <dbReference type="Google" id="ProtNLM"/>
    </source>
</evidence>
<organism evidence="14">
    <name type="scientific">Sexangularia sp. CB-2014</name>
    <dbReference type="NCBI Taxonomy" id="1486929"/>
    <lineage>
        <taxon>Eukaryota</taxon>
        <taxon>Amoebozoa</taxon>
        <taxon>Tubulinea</taxon>
        <taxon>Elardia</taxon>
        <taxon>Arcellinida</taxon>
        <taxon>Arcellinida incertae sedis</taxon>
        <taxon>Sexangularia</taxon>
    </lineage>
</organism>
<dbReference type="SMART" id="SM01270">
    <property type="entry name" value="Longin"/>
    <property type="match status" value="1"/>
</dbReference>
<keyword evidence="3" id="KW-0813">Transport</keyword>
<feature type="transmembrane region" description="Helical" evidence="11">
    <location>
        <begin position="193"/>
        <end position="218"/>
    </location>
</feature>
<evidence type="ECO:0000256" key="3">
    <source>
        <dbReference type="ARBA" id="ARBA00022448"/>
    </source>
</evidence>
<feature type="domain" description="Longin" evidence="12">
    <location>
        <begin position="10"/>
        <end position="114"/>
    </location>
</feature>
<dbReference type="InterPro" id="IPR010908">
    <property type="entry name" value="Longin_dom"/>
</dbReference>
<evidence type="ECO:0000256" key="9">
    <source>
        <dbReference type="ARBA" id="ARBA00046280"/>
    </source>
</evidence>
<evidence type="ECO:0000256" key="7">
    <source>
        <dbReference type="ARBA" id="ARBA00023136"/>
    </source>
</evidence>
<dbReference type="Gene3D" id="3.30.450.50">
    <property type="entry name" value="Longin domain"/>
    <property type="match status" value="1"/>
</dbReference>
<sequence length="231" mass="25724">MPASPILYSVIARNTTILCEQASTSGNFTTVVSRILARIPSGGEARQAYVYDAYVFYYLTVRGITFLAITDEKSGRRLPFAFLDDVRDKFFARYGDGGNSARAYAMNEEFARVLLQAMDFYSNDPSADKLSSVKRQVDDVKGIMVQNIDKVLGNQEKIELLVDKTDALESNAVRFKKSSKQLKNVMWWKNVKLMLCLGFVIIFIIFVISAAACGGLTYPNCGHDSSNSTKT</sequence>
<keyword evidence="7 11" id="KW-0472">Membrane</keyword>
<dbReference type="CDD" id="cd15843">
    <property type="entry name" value="R-SNARE"/>
    <property type="match status" value="1"/>
</dbReference>
<dbReference type="EMBL" id="HBGL01010548">
    <property type="protein sequence ID" value="CAD9300832.1"/>
    <property type="molecule type" value="Transcribed_RNA"/>
</dbReference>